<dbReference type="Gramene" id="KVI00305">
    <property type="protein sequence ID" value="KVI00305"/>
    <property type="gene ID" value="Ccrd_021426"/>
</dbReference>
<dbReference type="Pfam" id="PF14299">
    <property type="entry name" value="PP2"/>
    <property type="match status" value="1"/>
</dbReference>
<gene>
    <name evidence="1" type="ORF">Ccrd_021426</name>
</gene>
<name>A0A103Y0K0_CYNCS</name>
<protein>
    <submittedName>
        <fullName evidence="1">F-box domain, cyclin-like protein</fullName>
    </submittedName>
</protein>
<evidence type="ECO:0000313" key="2">
    <source>
        <dbReference type="Proteomes" id="UP000243975"/>
    </source>
</evidence>
<keyword evidence="2" id="KW-1185">Reference proteome</keyword>
<sequence length="309" mass="34958">MKIEGGGGSGMSESAGNSTNFVLLSEGCVSYILSHTSPRDACTASSISRGFKCFANSDAVWERFLPSDYQDIISRSVSPVIYSSKKELYFRLCDSPVLIDDGNIRWGRNEEFQKLGQDHRPTRAKALSIAWQDTLIFWRWRSLPESRFSKVAELLAVCWLEIKGKFTTKMLSSETSYAAYLVYNIGAVSHGLDFPAKTWVRHIDGREEVEEVEEVEEEEDVGVSVVYLTPPKTGESVQHSVHRHRECVGRVPQRRADGWMEIELGKFYNEKMDGEVEMGFTETQELLWKSGLIIEGIDIRPIAKDGVRE</sequence>
<dbReference type="AlphaFoldDB" id="A0A103Y0K0"/>
<dbReference type="PANTHER" id="PTHR32278">
    <property type="entry name" value="F-BOX DOMAIN-CONTAINING PROTEIN"/>
    <property type="match status" value="1"/>
</dbReference>
<dbReference type="Gene3D" id="1.20.1280.50">
    <property type="match status" value="1"/>
</dbReference>
<dbReference type="EMBL" id="LEKV01003391">
    <property type="protein sequence ID" value="KVI00305.1"/>
    <property type="molecule type" value="Genomic_DNA"/>
</dbReference>
<dbReference type="SUPFAM" id="SSF81383">
    <property type="entry name" value="F-box domain"/>
    <property type="match status" value="1"/>
</dbReference>
<dbReference type="PANTHER" id="PTHR32278:SF128">
    <property type="entry name" value="PHLOEM PROTEIN"/>
    <property type="match status" value="1"/>
</dbReference>
<dbReference type="InterPro" id="IPR036047">
    <property type="entry name" value="F-box-like_dom_sf"/>
</dbReference>
<comment type="caution">
    <text evidence="1">The sequence shown here is derived from an EMBL/GenBank/DDBJ whole genome shotgun (WGS) entry which is preliminary data.</text>
</comment>
<dbReference type="CDD" id="cd22162">
    <property type="entry name" value="F-box_AtSKIP3-like"/>
    <property type="match status" value="1"/>
</dbReference>
<reference evidence="1 2" key="1">
    <citation type="journal article" date="2016" name="Sci. Rep.">
        <title>The genome sequence of the outbreeding globe artichoke constructed de novo incorporating a phase-aware low-pass sequencing strategy of F1 progeny.</title>
        <authorList>
            <person name="Scaglione D."/>
            <person name="Reyes-Chin-Wo S."/>
            <person name="Acquadro A."/>
            <person name="Froenicke L."/>
            <person name="Portis E."/>
            <person name="Beitel C."/>
            <person name="Tirone M."/>
            <person name="Mauro R."/>
            <person name="Lo Monaco A."/>
            <person name="Mauromicale G."/>
            <person name="Faccioli P."/>
            <person name="Cattivelli L."/>
            <person name="Rieseberg L."/>
            <person name="Michelmore R."/>
            <person name="Lanteri S."/>
        </authorList>
    </citation>
    <scope>NUCLEOTIDE SEQUENCE [LARGE SCALE GENOMIC DNA]</scope>
    <source>
        <strain evidence="1">2C</strain>
    </source>
</reference>
<organism evidence="1 2">
    <name type="scientific">Cynara cardunculus var. scolymus</name>
    <name type="common">Globe artichoke</name>
    <name type="synonym">Cynara scolymus</name>
    <dbReference type="NCBI Taxonomy" id="59895"/>
    <lineage>
        <taxon>Eukaryota</taxon>
        <taxon>Viridiplantae</taxon>
        <taxon>Streptophyta</taxon>
        <taxon>Embryophyta</taxon>
        <taxon>Tracheophyta</taxon>
        <taxon>Spermatophyta</taxon>
        <taxon>Magnoliopsida</taxon>
        <taxon>eudicotyledons</taxon>
        <taxon>Gunneridae</taxon>
        <taxon>Pentapetalae</taxon>
        <taxon>asterids</taxon>
        <taxon>campanulids</taxon>
        <taxon>Asterales</taxon>
        <taxon>Asteraceae</taxon>
        <taxon>Carduoideae</taxon>
        <taxon>Cardueae</taxon>
        <taxon>Carduinae</taxon>
        <taxon>Cynara</taxon>
    </lineage>
</organism>
<dbReference type="Proteomes" id="UP000243975">
    <property type="component" value="Unassembled WGS sequence"/>
</dbReference>
<dbReference type="InterPro" id="IPR025886">
    <property type="entry name" value="PP2-like"/>
</dbReference>
<evidence type="ECO:0000313" key="1">
    <source>
        <dbReference type="EMBL" id="KVI00305.1"/>
    </source>
</evidence>
<dbReference type="STRING" id="59895.A0A103Y0K0"/>
<accession>A0A103Y0K0</accession>
<proteinExistence type="predicted"/>